<feature type="non-terminal residue" evidence="1">
    <location>
        <position position="1"/>
    </location>
</feature>
<dbReference type="PANTHER" id="PTHR46658:SF1">
    <property type="entry name" value="CYS OR MET METABOLISM PYRIDOXAL-PHOSPHATE-DEPENDENT ENZYME"/>
    <property type="match status" value="1"/>
</dbReference>
<dbReference type="GO" id="GO:0016829">
    <property type="term" value="F:lyase activity"/>
    <property type="evidence" value="ECO:0007669"/>
    <property type="project" value="UniProtKB-KW"/>
</dbReference>
<dbReference type="EMBL" id="QBKR01000022">
    <property type="protein sequence ID" value="PTX55042.1"/>
    <property type="molecule type" value="Genomic_DNA"/>
</dbReference>
<protein>
    <submittedName>
        <fullName evidence="1">Cystathionine beta-lyase family protein involved in aluminum resistance</fullName>
    </submittedName>
</protein>
<dbReference type="Gene3D" id="3.40.640.10">
    <property type="entry name" value="Type I PLP-dependent aspartate aminotransferase-like (Major domain)"/>
    <property type="match status" value="1"/>
</dbReference>
<accession>A0A2T6BG48</accession>
<organism evidence="1 2">
    <name type="scientific">Melghirimyces profundicolus</name>
    <dbReference type="NCBI Taxonomy" id="1242148"/>
    <lineage>
        <taxon>Bacteria</taxon>
        <taxon>Bacillati</taxon>
        <taxon>Bacillota</taxon>
        <taxon>Bacilli</taxon>
        <taxon>Bacillales</taxon>
        <taxon>Thermoactinomycetaceae</taxon>
        <taxon>Melghirimyces</taxon>
    </lineage>
</organism>
<dbReference type="InterPro" id="IPR015424">
    <property type="entry name" value="PyrdxlP-dep_Trfase"/>
</dbReference>
<gene>
    <name evidence="1" type="ORF">C8P63_1221</name>
</gene>
<reference evidence="1 2" key="1">
    <citation type="submission" date="2018-04" db="EMBL/GenBank/DDBJ databases">
        <title>Genomic Encyclopedia of Archaeal and Bacterial Type Strains, Phase II (KMG-II): from individual species to whole genera.</title>
        <authorList>
            <person name="Goeker M."/>
        </authorList>
    </citation>
    <scope>NUCLEOTIDE SEQUENCE [LARGE SCALE GENOMIC DNA]</scope>
    <source>
        <strain evidence="1 2">DSM 45787</strain>
    </source>
</reference>
<keyword evidence="1" id="KW-0456">Lyase</keyword>
<dbReference type="SUPFAM" id="SSF53383">
    <property type="entry name" value="PLP-dependent transferases"/>
    <property type="match status" value="1"/>
</dbReference>
<keyword evidence="2" id="KW-1185">Reference proteome</keyword>
<dbReference type="InterPro" id="IPR009651">
    <property type="entry name" value="Met_g_lyase_put"/>
</dbReference>
<dbReference type="Proteomes" id="UP000244240">
    <property type="component" value="Unassembled WGS sequence"/>
</dbReference>
<comment type="caution">
    <text evidence="1">The sequence shown here is derived from an EMBL/GenBank/DDBJ whole genome shotgun (WGS) entry which is preliminary data.</text>
</comment>
<evidence type="ECO:0000313" key="1">
    <source>
        <dbReference type="EMBL" id="PTX55042.1"/>
    </source>
</evidence>
<dbReference type="AlphaFoldDB" id="A0A2T6BG48"/>
<dbReference type="InterPro" id="IPR015421">
    <property type="entry name" value="PyrdxlP-dep_Trfase_major"/>
</dbReference>
<name>A0A2T6BG48_9BACL</name>
<dbReference type="Gene3D" id="3.90.1150.60">
    <property type="entry name" value="Methioning gamme-lyase, C-terminal domain"/>
    <property type="match status" value="1"/>
</dbReference>
<evidence type="ECO:0000313" key="2">
    <source>
        <dbReference type="Proteomes" id="UP000244240"/>
    </source>
</evidence>
<sequence>DLLRSVQSFCNEFYRSDRKPGLTTDFFTTLLVSSHDIISAVEMVCNVYEHFKHSRILKKWSEEAQLRIDPVIRSIESRVDTHQWRLLEAYRDAGVGEHHLSSSTGYGYDDAGRETLEAIVARLFGAETALFRPHIVSGTHAIASCLFGVLRPGDQLLYITGPPYDTLEKVIGKGRDGSGSLADYGISYQAIPLTPEGKVDWRRVREEAGAGTRCFAIQRSRGYSERSSFRVEEIGEMVEKCREICPGAAVFVDNCYGEFVEDREPTHVGADLIAGSLIKNPGGGLAKSGGYIAGKKKWVDRAAARLVAPGILAEGGATHGYLRDYYQGFFLAPHVVGEALKGAVFTSAVLDAAGFETTPRFDEPRTDIIQLIRLADPKLLVAFCEGIQAASPVDAHVRPEPSPMPGYTDPVIMAAGTFVQGASIELSADGPLRPPYLAYMQGGLTFSHVKIGVLTALDRMLEHRRRFPSESVR</sequence>
<proteinExistence type="predicted"/>
<dbReference type="PANTHER" id="PTHR46658">
    <property type="entry name" value="CYS OR MET METABOLISM PYRIDOXAL-PHOSPHATE-DEPENDENT ENZYME"/>
    <property type="match status" value="1"/>
</dbReference>
<dbReference type="Pfam" id="PF06838">
    <property type="entry name" value="Met_gamma_lyase"/>
    <property type="match status" value="1"/>
</dbReference>